<dbReference type="InterPro" id="IPR054722">
    <property type="entry name" value="PolX-like_BBD"/>
</dbReference>
<keyword evidence="9" id="KW-0067">ATP-binding</keyword>
<dbReference type="Pfam" id="PF22936">
    <property type="entry name" value="Pol_BBD"/>
    <property type="match status" value="1"/>
</dbReference>
<feature type="compositionally biased region" description="Polar residues" evidence="16">
    <location>
        <begin position="492"/>
        <end position="505"/>
    </location>
</feature>
<evidence type="ECO:0000256" key="13">
    <source>
        <dbReference type="ARBA" id="ARBA00022932"/>
    </source>
</evidence>
<keyword evidence="10" id="KW-0460">Magnesium</keyword>
<feature type="compositionally biased region" description="Low complexity" evidence="16">
    <location>
        <begin position="382"/>
        <end position="395"/>
    </location>
</feature>
<dbReference type="InterPro" id="IPR001584">
    <property type="entry name" value="Integrase_cat-core"/>
</dbReference>
<evidence type="ECO:0000256" key="9">
    <source>
        <dbReference type="ARBA" id="ARBA00022840"/>
    </source>
</evidence>
<evidence type="ECO:0000256" key="15">
    <source>
        <dbReference type="ARBA" id="ARBA00023172"/>
    </source>
</evidence>
<dbReference type="PROSITE" id="PS50994">
    <property type="entry name" value="INTEGRASE"/>
    <property type="match status" value="1"/>
</dbReference>
<feature type="compositionally biased region" description="Basic residues" evidence="16">
    <location>
        <begin position="396"/>
        <end position="420"/>
    </location>
</feature>
<keyword evidence="13" id="KW-0548">Nucleotidyltransferase</keyword>
<feature type="compositionally biased region" description="Low complexity" evidence="16">
    <location>
        <begin position="453"/>
        <end position="464"/>
    </location>
</feature>
<dbReference type="Pfam" id="PF00665">
    <property type="entry name" value="rve"/>
    <property type="match status" value="1"/>
</dbReference>
<evidence type="ECO:0000256" key="4">
    <source>
        <dbReference type="ARBA" id="ARBA00022722"/>
    </source>
</evidence>
<keyword evidence="3" id="KW-0645">Protease</keyword>
<dbReference type="InterPro" id="IPR025724">
    <property type="entry name" value="GAG-pre-integrase_dom"/>
</dbReference>
<dbReference type="GO" id="GO:0008233">
    <property type="term" value="F:peptidase activity"/>
    <property type="evidence" value="ECO:0007669"/>
    <property type="project" value="UniProtKB-KW"/>
</dbReference>
<evidence type="ECO:0000259" key="17">
    <source>
        <dbReference type="PROSITE" id="PS50994"/>
    </source>
</evidence>
<dbReference type="GO" id="GO:0003676">
    <property type="term" value="F:nucleic acid binding"/>
    <property type="evidence" value="ECO:0007669"/>
    <property type="project" value="InterPro"/>
</dbReference>
<evidence type="ECO:0000256" key="1">
    <source>
        <dbReference type="ARBA" id="ARBA00002180"/>
    </source>
</evidence>
<feature type="compositionally biased region" description="Polar residues" evidence="16">
    <location>
        <begin position="372"/>
        <end position="381"/>
    </location>
</feature>
<evidence type="ECO:0000256" key="11">
    <source>
        <dbReference type="ARBA" id="ARBA00022908"/>
    </source>
</evidence>
<dbReference type="GO" id="GO:0005524">
    <property type="term" value="F:ATP binding"/>
    <property type="evidence" value="ECO:0007669"/>
    <property type="project" value="UniProtKB-KW"/>
</dbReference>
<dbReference type="PANTHER" id="PTHR42648:SF11">
    <property type="entry name" value="TRANSPOSON TY4-P GAG-POL POLYPROTEIN"/>
    <property type="match status" value="1"/>
</dbReference>
<evidence type="ECO:0000256" key="5">
    <source>
        <dbReference type="ARBA" id="ARBA00022723"/>
    </source>
</evidence>
<proteinExistence type="predicted"/>
<dbReference type="GO" id="GO:0004519">
    <property type="term" value="F:endonuclease activity"/>
    <property type="evidence" value="ECO:0007669"/>
    <property type="project" value="UniProtKB-KW"/>
</dbReference>
<keyword evidence="12" id="KW-0695">RNA-directed DNA polymerase</keyword>
<feature type="compositionally biased region" description="Polar residues" evidence="16">
    <location>
        <begin position="83"/>
        <end position="97"/>
    </location>
</feature>
<keyword evidence="2" id="KW-1188">Viral release from host cell</keyword>
<sequence>MSPTRTGQSESPAPGVDDTAQDVSTNEDQAGPSLDENPTAANDGSLSRSDAERLIRTLVGIQGGRSLAEALFEGLRDLHSAPHPTNSTETPSVSNLSPPQTSRDDQDDRQPPPSQGDGLRDLRLLRTPCSQGDDPHDLPSLDNMNPGGRYDDKELAQHTKALVSSPPIKLPKLQSKSDYKSWRSEVPLYFDTRVLGAITYGTERYDEAEGLRRAKYHEWFEARKNKAFSALALSLSVDLRTTFKVDDIRDNMDAAALLFTRITQHFEAGDGINPDYLLQELVTRRLKSGETVTAYVDDVARKVTLLHQANGEFTEWQHASLLMSNCVEVYQGLAREHGDWINNHDRRILKLAEAVQRLRAVGHQREQLRGQAGQSASQALKVSQVSAGQGQGQVASRKRSKQQRKRSKNKDKARKQRQKKAPSSLVTYVSQTDSGAATRSQFAGLSLCGGQGTSDTDGQTSGTTPVFQDPPSSPTYSPTSTAESDDEDDHPATSNVPSTPQQLQLQPAVPDRQVQHVAPPAVQPTPPAVQQAPPATQLAVPAAVPATVQSQWEGTRLLGPPPSWESLFYYVGQGLLVNAQQRALQETALTSFAPQGLSPYEMGKYEAQFQPQPRGFERDRSPPRNFGLPPPMQGRGYSPPRNFGRGGSPPPMCGRSRSPPHNFGRGGSPQRGRGRGRSPPPFRGRSPPRGGAGPPPRQQQLSRYGPPPQQRNDGPPPVRGPPPRRDDYRGRGLSPRRREQSPRRFDNRGPRQVNAVAQGRDMQVADPNIVEWILDSGSQANVCGDLSHFTTLREDKRSKLDFANGTSEHASICGSVLLQITNLATGELEDRLLEDVVYVPSAKVNIISLGYPQTTGKFKLTCAPDQQTAWLSKPGTTLKFVMTANIYRLRVKKVTDVMVMAAVKWKMDSKKSMELLHQRFGHMGMSTVKLLANKLDVGIEINAKDLSSYDCVACAAGKAKRMSYARIPVRKSKPLETLMMDICSMSEPTIDGATMFLFVIDESTRYKWTYLLKKKSDAESHVKVLLNRLARQFPGKTVLRLRSDQGGEFSSNALSEFCDTLGIEQKFTNAYPPKKTALLKGQTELYYRAYGLCLRLRTCLIRCGKKLFSTSWLR</sequence>
<dbReference type="Gene3D" id="3.30.420.10">
    <property type="entry name" value="Ribonuclease H-like superfamily/Ribonuclease H"/>
    <property type="match status" value="1"/>
</dbReference>
<keyword evidence="13" id="KW-0808">Transferase</keyword>
<feature type="region of interest" description="Disordered" evidence="16">
    <location>
        <begin position="448"/>
        <end position="536"/>
    </location>
</feature>
<evidence type="ECO:0000313" key="19">
    <source>
        <dbReference type="Proteomes" id="UP000435112"/>
    </source>
</evidence>
<evidence type="ECO:0000256" key="3">
    <source>
        <dbReference type="ARBA" id="ARBA00022670"/>
    </source>
</evidence>
<dbReference type="Pfam" id="PF13976">
    <property type="entry name" value="gag_pre-integrs"/>
    <property type="match status" value="1"/>
</dbReference>
<dbReference type="GO" id="GO:0003887">
    <property type="term" value="F:DNA-directed DNA polymerase activity"/>
    <property type="evidence" value="ECO:0007669"/>
    <property type="project" value="UniProtKB-KW"/>
</dbReference>
<comment type="function">
    <text evidence="1">The aspartyl protease (PR) mediates the proteolytic cleavages of the Gag and Gag-Pol polyproteins after assembly of the VLP.</text>
</comment>
<dbReference type="SUPFAM" id="SSF53098">
    <property type="entry name" value="Ribonuclease H-like"/>
    <property type="match status" value="1"/>
</dbReference>
<dbReference type="GO" id="GO:0015074">
    <property type="term" value="P:DNA integration"/>
    <property type="evidence" value="ECO:0007669"/>
    <property type="project" value="UniProtKB-KW"/>
</dbReference>
<evidence type="ECO:0000256" key="14">
    <source>
        <dbReference type="ARBA" id="ARBA00023113"/>
    </source>
</evidence>
<comment type="caution">
    <text evidence="18">The sequence shown here is derived from an EMBL/GenBank/DDBJ whole genome shotgun (WGS) entry which is preliminary data.</text>
</comment>
<protein>
    <recommendedName>
        <fullName evidence="17">Integrase catalytic domain-containing protein</fullName>
    </recommendedName>
</protein>
<keyword evidence="7" id="KW-0255">Endonuclease</keyword>
<evidence type="ECO:0000256" key="6">
    <source>
        <dbReference type="ARBA" id="ARBA00022741"/>
    </source>
</evidence>
<dbReference type="PANTHER" id="PTHR42648">
    <property type="entry name" value="TRANSPOSASE, PUTATIVE-RELATED"/>
    <property type="match status" value="1"/>
</dbReference>
<dbReference type="GO" id="GO:0006310">
    <property type="term" value="P:DNA recombination"/>
    <property type="evidence" value="ECO:0007669"/>
    <property type="project" value="UniProtKB-KW"/>
</dbReference>
<evidence type="ECO:0000256" key="7">
    <source>
        <dbReference type="ARBA" id="ARBA00022759"/>
    </source>
</evidence>
<dbReference type="EMBL" id="QXFU01002565">
    <property type="protein sequence ID" value="KAE8984194.1"/>
    <property type="molecule type" value="Genomic_DNA"/>
</dbReference>
<dbReference type="InterPro" id="IPR036397">
    <property type="entry name" value="RNaseH_sf"/>
</dbReference>
<dbReference type="GO" id="GO:0006508">
    <property type="term" value="P:proteolysis"/>
    <property type="evidence" value="ECO:0007669"/>
    <property type="project" value="UniProtKB-KW"/>
</dbReference>
<accession>A0A6A3IVY1</accession>
<keyword evidence="5" id="KW-0479">Metal-binding</keyword>
<keyword evidence="6" id="KW-0547">Nucleotide-binding</keyword>
<keyword evidence="4" id="KW-0540">Nuclease</keyword>
<name>A0A6A3IVY1_9STRA</name>
<keyword evidence="15" id="KW-0233">DNA recombination</keyword>
<keyword evidence="8" id="KW-0378">Hydrolase</keyword>
<feature type="compositionally biased region" description="Polar residues" evidence="16">
    <location>
        <begin position="39"/>
        <end position="48"/>
    </location>
</feature>
<evidence type="ECO:0000256" key="2">
    <source>
        <dbReference type="ARBA" id="ARBA00022612"/>
    </source>
</evidence>
<organism evidence="18 19">
    <name type="scientific">Phytophthora rubi</name>
    <dbReference type="NCBI Taxonomy" id="129364"/>
    <lineage>
        <taxon>Eukaryota</taxon>
        <taxon>Sar</taxon>
        <taxon>Stramenopiles</taxon>
        <taxon>Oomycota</taxon>
        <taxon>Peronosporomycetes</taxon>
        <taxon>Peronosporales</taxon>
        <taxon>Peronosporaceae</taxon>
        <taxon>Phytophthora</taxon>
    </lineage>
</organism>
<gene>
    <name evidence="18" type="ORF">PR002_g23024</name>
</gene>
<dbReference type="Proteomes" id="UP000435112">
    <property type="component" value="Unassembled WGS sequence"/>
</dbReference>
<keyword evidence="11" id="KW-0229">DNA integration</keyword>
<dbReference type="AlphaFoldDB" id="A0A6A3IVY1"/>
<evidence type="ECO:0000256" key="16">
    <source>
        <dbReference type="SAM" id="MobiDB-lite"/>
    </source>
</evidence>
<evidence type="ECO:0000256" key="10">
    <source>
        <dbReference type="ARBA" id="ARBA00022842"/>
    </source>
</evidence>
<dbReference type="GO" id="GO:0003964">
    <property type="term" value="F:RNA-directed DNA polymerase activity"/>
    <property type="evidence" value="ECO:0007669"/>
    <property type="project" value="UniProtKB-KW"/>
</dbReference>
<feature type="region of interest" description="Disordered" evidence="16">
    <location>
        <begin position="1"/>
        <end position="49"/>
    </location>
</feature>
<feature type="region of interest" description="Disordered" evidence="16">
    <location>
        <begin position="78"/>
        <end position="151"/>
    </location>
</feature>
<feature type="compositionally biased region" description="Pro residues" evidence="16">
    <location>
        <begin position="705"/>
        <end position="721"/>
    </location>
</feature>
<reference evidence="18 19" key="1">
    <citation type="submission" date="2018-09" db="EMBL/GenBank/DDBJ databases">
        <title>Genomic investigation of the strawberry pathogen Phytophthora fragariae indicates pathogenicity is determined by transcriptional variation in three key races.</title>
        <authorList>
            <person name="Adams T.M."/>
            <person name="Armitage A.D."/>
            <person name="Sobczyk M.K."/>
            <person name="Bates H.J."/>
            <person name="Dunwell J.M."/>
            <person name="Nellist C.F."/>
            <person name="Harrison R.J."/>
        </authorList>
    </citation>
    <scope>NUCLEOTIDE SEQUENCE [LARGE SCALE GENOMIC DNA]</scope>
    <source>
        <strain evidence="18 19">SCRP324</strain>
    </source>
</reference>
<feature type="compositionally biased region" description="Polar residues" evidence="16">
    <location>
        <begin position="1"/>
        <end position="11"/>
    </location>
</feature>
<feature type="compositionally biased region" description="Basic and acidic residues" evidence="16">
    <location>
        <begin position="723"/>
        <end position="749"/>
    </location>
</feature>
<keyword evidence="14" id="KW-0917">Virion maturation</keyword>
<feature type="compositionally biased region" description="Polar residues" evidence="16">
    <location>
        <begin position="424"/>
        <end position="434"/>
    </location>
</feature>
<feature type="domain" description="Integrase catalytic" evidence="17">
    <location>
        <begin position="970"/>
        <end position="1114"/>
    </location>
</feature>
<feature type="region of interest" description="Disordered" evidence="16">
    <location>
        <begin position="366"/>
        <end position="434"/>
    </location>
</feature>
<dbReference type="InterPro" id="IPR012337">
    <property type="entry name" value="RNaseH-like_sf"/>
</dbReference>
<dbReference type="InterPro" id="IPR039537">
    <property type="entry name" value="Retrotran_Ty1/copia-like"/>
</dbReference>
<dbReference type="GO" id="GO:0046872">
    <property type="term" value="F:metal ion binding"/>
    <property type="evidence" value="ECO:0007669"/>
    <property type="project" value="UniProtKB-KW"/>
</dbReference>
<evidence type="ECO:0000313" key="18">
    <source>
        <dbReference type="EMBL" id="KAE8984194.1"/>
    </source>
</evidence>
<feature type="region of interest" description="Disordered" evidence="16">
    <location>
        <begin position="612"/>
        <end position="760"/>
    </location>
</feature>
<keyword evidence="13" id="KW-0239">DNA-directed DNA polymerase</keyword>
<dbReference type="OrthoDB" id="1716327at2759"/>
<evidence type="ECO:0000256" key="12">
    <source>
        <dbReference type="ARBA" id="ARBA00022918"/>
    </source>
</evidence>
<evidence type="ECO:0000256" key="8">
    <source>
        <dbReference type="ARBA" id="ARBA00022801"/>
    </source>
</evidence>